<protein>
    <submittedName>
        <fullName evidence="5">Sulfurtransferase</fullName>
    </submittedName>
</protein>
<accession>A0A6I3M390</accession>
<reference evidence="5 6" key="1">
    <citation type="submission" date="2019-11" db="EMBL/GenBank/DDBJ databases">
        <title>Agromyces kandeliae sp. nov., isolated from mangrove soil.</title>
        <authorList>
            <person name="Wang R."/>
        </authorList>
    </citation>
    <scope>NUCLEOTIDE SEQUENCE [LARGE SCALE GENOMIC DNA]</scope>
    <source>
        <strain evidence="5 6">JCM 11433</strain>
    </source>
</reference>
<dbReference type="GO" id="GO:0004792">
    <property type="term" value="F:thiosulfate-cyanide sulfurtransferase activity"/>
    <property type="evidence" value="ECO:0007669"/>
    <property type="project" value="InterPro"/>
</dbReference>
<dbReference type="SUPFAM" id="SSF52821">
    <property type="entry name" value="Rhodanese/Cell cycle control phosphatase"/>
    <property type="match status" value="2"/>
</dbReference>
<dbReference type="Gene3D" id="3.40.250.10">
    <property type="entry name" value="Rhodanese-like domain"/>
    <property type="match status" value="2"/>
</dbReference>
<dbReference type="PANTHER" id="PTHR11364">
    <property type="entry name" value="THIOSULFATE SULFERTANSFERASE"/>
    <property type="match status" value="1"/>
</dbReference>
<evidence type="ECO:0000313" key="5">
    <source>
        <dbReference type="EMBL" id="MTH67735.1"/>
    </source>
</evidence>
<keyword evidence="1 5" id="KW-0808">Transferase</keyword>
<comment type="caution">
    <text evidence="5">The sequence shown here is derived from an EMBL/GenBank/DDBJ whole genome shotgun (WGS) entry which is preliminary data.</text>
</comment>
<gene>
    <name evidence="5" type="ORF">GJ743_05045</name>
</gene>
<evidence type="ECO:0000256" key="1">
    <source>
        <dbReference type="ARBA" id="ARBA00022679"/>
    </source>
</evidence>
<dbReference type="InterPro" id="IPR001307">
    <property type="entry name" value="Thiosulphate_STrfase_CS"/>
</dbReference>
<dbReference type="SMART" id="SM00450">
    <property type="entry name" value="RHOD"/>
    <property type="match status" value="2"/>
</dbReference>
<dbReference type="EMBL" id="WMLB01000016">
    <property type="protein sequence ID" value="MTH67735.1"/>
    <property type="molecule type" value="Genomic_DNA"/>
</dbReference>
<dbReference type="PROSITE" id="PS50206">
    <property type="entry name" value="RHODANESE_3"/>
    <property type="match status" value="2"/>
</dbReference>
<name>A0A6I3M390_9MICO</name>
<dbReference type="CDD" id="cd01449">
    <property type="entry name" value="TST_Repeat_2"/>
    <property type="match status" value="1"/>
</dbReference>
<proteinExistence type="predicted"/>
<evidence type="ECO:0000313" key="6">
    <source>
        <dbReference type="Proteomes" id="UP000433071"/>
    </source>
</evidence>
<dbReference type="InterPro" id="IPR045078">
    <property type="entry name" value="TST/MPST-like"/>
</dbReference>
<keyword evidence="6" id="KW-1185">Reference proteome</keyword>
<feature type="domain" description="Rhodanese" evidence="4">
    <location>
        <begin position="23"/>
        <end position="141"/>
    </location>
</feature>
<dbReference type="CDD" id="cd01448">
    <property type="entry name" value="TST_Repeat_1"/>
    <property type="match status" value="1"/>
</dbReference>
<dbReference type="PANTHER" id="PTHR11364:SF27">
    <property type="entry name" value="SULFURTRANSFERASE"/>
    <property type="match status" value="1"/>
</dbReference>
<dbReference type="PROSITE" id="PS00380">
    <property type="entry name" value="RHODANESE_1"/>
    <property type="match status" value="1"/>
</dbReference>
<sequence length="294" mass="30585">MPILIDPVELAARLDAERDEPSGSPRTRVLDVRWTLAEPDGSGAYRTGHVPGAVYVDLDTELADHSAAGEGRHPLPTEAAFERAMRRWGLRDGDAAVVVDDAAGMSAARAWWLLRHAGFGDVRILDGGLGAWRAAGLPLEQGDVVPQPGDASAHFGAMPVIDLDEADALGAADRGVLLDARAGERYRGEVEPIDPRAGHIPGAVSAPTAGNLDADGRFRPADALRARFAALGVDAEHPVAAYCGSGVTAAHAVAALEIAGVEAALYPGSFSQWSNHAERPVALGASPDGEDGRP</sequence>
<dbReference type="InterPro" id="IPR001763">
    <property type="entry name" value="Rhodanese-like_dom"/>
</dbReference>
<dbReference type="Pfam" id="PF00581">
    <property type="entry name" value="Rhodanese"/>
    <property type="match status" value="2"/>
</dbReference>
<dbReference type="InterPro" id="IPR036873">
    <property type="entry name" value="Rhodanese-like_dom_sf"/>
</dbReference>
<evidence type="ECO:0000259" key="4">
    <source>
        <dbReference type="PROSITE" id="PS50206"/>
    </source>
</evidence>
<dbReference type="Proteomes" id="UP000433071">
    <property type="component" value="Unassembled WGS sequence"/>
</dbReference>
<evidence type="ECO:0000256" key="2">
    <source>
        <dbReference type="ARBA" id="ARBA00022737"/>
    </source>
</evidence>
<dbReference type="OrthoDB" id="9770030at2"/>
<organism evidence="5 6">
    <name type="scientific">Agromyces bracchium</name>
    <dbReference type="NCBI Taxonomy" id="88376"/>
    <lineage>
        <taxon>Bacteria</taxon>
        <taxon>Bacillati</taxon>
        <taxon>Actinomycetota</taxon>
        <taxon>Actinomycetes</taxon>
        <taxon>Micrococcales</taxon>
        <taxon>Microbacteriaceae</taxon>
        <taxon>Agromyces</taxon>
    </lineage>
</organism>
<keyword evidence="2" id="KW-0677">Repeat</keyword>
<feature type="domain" description="Rhodanese" evidence="4">
    <location>
        <begin position="171"/>
        <end position="282"/>
    </location>
</feature>
<dbReference type="AlphaFoldDB" id="A0A6I3M390"/>
<feature type="region of interest" description="Disordered" evidence="3">
    <location>
        <begin position="192"/>
        <end position="211"/>
    </location>
</feature>
<evidence type="ECO:0000256" key="3">
    <source>
        <dbReference type="SAM" id="MobiDB-lite"/>
    </source>
</evidence>
<dbReference type="RefSeq" id="WP_155050832.1">
    <property type="nucleotide sequence ID" value="NZ_BAAAIB010000010.1"/>
</dbReference>